<comment type="caution">
    <text evidence="5">The sequence shown here is derived from an EMBL/GenBank/DDBJ whole genome shotgun (WGS) entry which is preliminary data.</text>
</comment>
<sequence length="210" mass="23394">MPYLLCPICLDKYNSNIYEPVYFSNCSHHYCGACHMKIDPKSCPVCALNYDHVFLEQSSSLYQVANAVKMNTSRKISPNNTNINEGNQGVTTSFHGSSDSLPSVNRVPYTIPIHQIPNPVVEKEIVDKKKYIKSLLPIPKHPSTILSLDDWKYASPLFRAPLPDIPNKENHPAIIQSVSFLEPKNDSQTSVTNVKVAAATPVKKSSKLPE</sequence>
<accession>A0AAV2PMJ3</accession>
<name>A0AAV2PMJ3_MEGNR</name>
<dbReference type="InterPro" id="IPR013083">
    <property type="entry name" value="Znf_RING/FYVE/PHD"/>
</dbReference>
<keyword evidence="1 3" id="KW-0479">Metal-binding</keyword>
<evidence type="ECO:0000313" key="5">
    <source>
        <dbReference type="EMBL" id="CAL4060974.1"/>
    </source>
</evidence>
<dbReference type="AlphaFoldDB" id="A0AAV2PMJ3"/>
<gene>
    <name evidence="5" type="ORF">MNOR_LOCUS1724</name>
</gene>
<reference evidence="5 6" key="1">
    <citation type="submission" date="2024-05" db="EMBL/GenBank/DDBJ databases">
        <authorList>
            <person name="Wallberg A."/>
        </authorList>
    </citation>
    <scope>NUCLEOTIDE SEQUENCE [LARGE SCALE GENOMIC DNA]</scope>
</reference>
<protein>
    <recommendedName>
        <fullName evidence="4">RING-type domain-containing protein</fullName>
    </recommendedName>
</protein>
<evidence type="ECO:0000256" key="1">
    <source>
        <dbReference type="ARBA" id="ARBA00022771"/>
    </source>
</evidence>
<dbReference type="Proteomes" id="UP001497623">
    <property type="component" value="Unassembled WGS sequence"/>
</dbReference>
<organism evidence="5 6">
    <name type="scientific">Meganyctiphanes norvegica</name>
    <name type="common">Northern krill</name>
    <name type="synonym">Thysanopoda norvegica</name>
    <dbReference type="NCBI Taxonomy" id="48144"/>
    <lineage>
        <taxon>Eukaryota</taxon>
        <taxon>Metazoa</taxon>
        <taxon>Ecdysozoa</taxon>
        <taxon>Arthropoda</taxon>
        <taxon>Crustacea</taxon>
        <taxon>Multicrustacea</taxon>
        <taxon>Malacostraca</taxon>
        <taxon>Eumalacostraca</taxon>
        <taxon>Eucarida</taxon>
        <taxon>Euphausiacea</taxon>
        <taxon>Euphausiidae</taxon>
        <taxon>Meganyctiphanes</taxon>
    </lineage>
</organism>
<dbReference type="GO" id="GO:0008270">
    <property type="term" value="F:zinc ion binding"/>
    <property type="evidence" value="ECO:0007669"/>
    <property type="project" value="UniProtKB-KW"/>
</dbReference>
<feature type="non-terminal residue" evidence="5">
    <location>
        <position position="210"/>
    </location>
</feature>
<keyword evidence="2" id="KW-0862">Zinc</keyword>
<dbReference type="SMART" id="SM00184">
    <property type="entry name" value="RING"/>
    <property type="match status" value="1"/>
</dbReference>
<feature type="domain" description="RING-type" evidence="4">
    <location>
        <begin position="6"/>
        <end position="46"/>
    </location>
</feature>
<evidence type="ECO:0000256" key="3">
    <source>
        <dbReference type="PROSITE-ProRule" id="PRU00175"/>
    </source>
</evidence>
<dbReference type="Gene3D" id="3.30.40.10">
    <property type="entry name" value="Zinc/RING finger domain, C3HC4 (zinc finger)"/>
    <property type="match status" value="1"/>
</dbReference>
<dbReference type="EMBL" id="CAXKWB010000481">
    <property type="protein sequence ID" value="CAL4060974.1"/>
    <property type="molecule type" value="Genomic_DNA"/>
</dbReference>
<keyword evidence="1 3" id="KW-0863">Zinc-finger</keyword>
<evidence type="ECO:0000313" key="6">
    <source>
        <dbReference type="Proteomes" id="UP001497623"/>
    </source>
</evidence>
<proteinExistence type="predicted"/>
<dbReference type="PROSITE" id="PS50089">
    <property type="entry name" value="ZF_RING_2"/>
    <property type="match status" value="1"/>
</dbReference>
<evidence type="ECO:0000259" key="4">
    <source>
        <dbReference type="PROSITE" id="PS50089"/>
    </source>
</evidence>
<dbReference type="InterPro" id="IPR001841">
    <property type="entry name" value="Znf_RING"/>
</dbReference>
<dbReference type="SUPFAM" id="SSF57850">
    <property type="entry name" value="RING/U-box"/>
    <property type="match status" value="1"/>
</dbReference>
<keyword evidence="6" id="KW-1185">Reference proteome</keyword>
<evidence type="ECO:0000256" key="2">
    <source>
        <dbReference type="ARBA" id="ARBA00022833"/>
    </source>
</evidence>